<dbReference type="Proteomes" id="UP000246132">
    <property type="component" value="Unassembled WGS sequence"/>
</dbReference>
<dbReference type="EMBL" id="QFWV02000001">
    <property type="protein sequence ID" value="RKF08549.1"/>
    <property type="molecule type" value="Genomic_DNA"/>
</dbReference>
<reference evidence="1 2" key="1">
    <citation type="journal article" date="2018" name="Int. J. Syst. Bacteriol.">
        <title>Oceaniradius stylonemae gen. nov., sp. nov., isolated from a red alga, Stylonema cornu-cervi.</title>
        <authorList>
            <person name="Jeong S."/>
        </authorList>
    </citation>
    <scope>NUCLEOTIDE SEQUENCE [LARGE SCALE GENOMIC DNA]</scope>
    <source>
        <strain evidence="1 2">StC1</strain>
    </source>
</reference>
<sequence>MHDRLVQADNQICFRALCGMQREHTRAHGRRAGIIALAMQAMRKASRRRKACIDCPYGGQCAEPDSQNLISAGRVDAHVTVAPIMTGSDRL</sequence>
<evidence type="ECO:0000313" key="1">
    <source>
        <dbReference type="EMBL" id="RKF08549.1"/>
    </source>
</evidence>
<name>A0A3A8AHJ7_9HYPH</name>
<evidence type="ECO:0000313" key="2">
    <source>
        <dbReference type="Proteomes" id="UP000246132"/>
    </source>
</evidence>
<proteinExistence type="predicted"/>
<organism evidence="1 2">
    <name type="scientific">Oceaniradius stylonematis</name>
    <dbReference type="NCBI Taxonomy" id="2184161"/>
    <lineage>
        <taxon>Bacteria</taxon>
        <taxon>Pseudomonadati</taxon>
        <taxon>Pseudomonadota</taxon>
        <taxon>Alphaproteobacteria</taxon>
        <taxon>Hyphomicrobiales</taxon>
        <taxon>Ahrensiaceae</taxon>
        <taxon>Oceaniradius</taxon>
    </lineage>
</organism>
<accession>A0A3A8AHJ7</accession>
<dbReference type="AlphaFoldDB" id="A0A3A8AHJ7"/>
<gene>
    <name evidence="1" type="ORF">DEM25_000710</name>
</gene>
<protein>
    <submittedName>
        <fullName evidence="1">Uncharacterized protein</fullName>
    </submittedName>
</protein>
<comment type="caution">
    <text evidence="1">The sequence shown here is derived from an EMBL/GenBank/DDBJ whole genome shotgun (WGS) entry which is preliminary data.</text>
</comment>
<dbReference type="RefSeq" id="WP_109766808.1">
    <property type="nucleotide sequence ID" value="NZ_CP159474.1"/>
</dbReference>
<keyword evidence="2" id="KW-1185">Reference proteome</keyword>